<organism evidence="5 6">
    <name type="scientific">Acer saccharum</name>
    <name type="common">Sugar maple</name>
    <dbReference type="NCBI Taxonomy" id="4024"/>
    <lineage>
        <taxon>Eukaryota</taxon>
        <taxon>Viridiplantae</taxon>
        <taxon>Streptophyta</taxon>
        <taxon>Embryophyta</taxon>
        <taxon>Tracheophyta</taxon>
        <taxon>Spermatophyta</taxon>
        <taxon>Magnoliopsida</taxon>
        <taxon>eudicotyledons</taxon>
        <taxon>Gunneridae</taxon>
        <taxon>Pentapetalae</taxon>
        <taxon>rosids</taxon>
        <taxon>malvids</taxon>
        <taxon>Sapindales</taxon>
        <taxon>Sapindaceae</taxon>
        <taxon>Hippocastanoideae</taxon>
        <taxon>Acereae</taxon>
        <taxon>Acer</taxon>
    </lineage>
</organism>
<dbReference type="PANTHER" id="PTHR31373">
    <property type="entry name" value="OS06G0652100 PROTEIN"/>
    <property type="match status" value="1"/>
</dbReference>
<evidence type="ECO:0000259" key="4">
    <source>
        <dbReference type="Pfam" id="PF25043"/>
    </source>
</evidence>
<evidence type="ECO:0000256" key="2">
    <source>
        <dbReference type="SAM" id="MobiDB-lite"/>
    </source>
</evidence>
<dbReference type="Gene3D" id="3.40.50.410">
    <property type="entry name" value="von Willebrand factor, type A domain"/>
    <property type="match status" value="1"/>
</dbReference>
<evidence type="ECO:0000256" key="1">
    <source>
        <dbReference type="SAM" id="Coils"/>
    </source>
</evidence>
<dbReference type="EMBL" id="JAUESC010000387">
    <property type="protein sequence ID" value="KAK0575235.1"/>
    <property type="molecule type" value="Genomic_DNA"/>
</dbReference>
<dbReference type="InterPro" id="IPR036465">
    <property type="entry name" value="vWFA_dom_sf"/>
</dbReference>
<accession>A0AA39RMH4</accession>
<feature type="region of interest" description="Disordered" evidence="2">
    <location>
        <begin position="33"/>
        <end position="74"/>
    </location>
</feature>
<dbReference type="InterPro" id="IPR056690">
    <property type="entry name" value="DUF7788"/>
</dbReference>
<feature type="domain" description="DUF7788" evidence="4">
    <location>
        <begin position="501"/>
        <end position="682"/>
    </location>
</feature>
<dbReference type="Proteomes" id="UP001168877">
    <property type="component" value="Unassembled WGS sequence"/>
</dbReference>
<evidence type="ECO:0000259" key="3">
    <source>
        <dbReference type="Pfam" id="PF11443"/>
    </source>
</evidence>
<reference evidence="5" key="2">
    <citation type="submission" date="2023-06" db="EMBL/GenBank/DDBJ databases">
        <authorList>
            <person name="Swenson N.G."/>
            <person name="Wegrzyn J.L."/>
            <person name="Mcevoy S.L."/>
        </authorList>
    </citation>
    <scope>NUCLEOTIDE SEQUENCE</scope>
    <source>
        <strain evidence="5">NS2018</strain>
        <tissue evidence="5">Leaf</tissue>
    </source>
</reference>
<gene>
    <name evidence="5" type="ORF">LWI29_035859</name>
</gene>
<proteinExistence type="predicted"/>
<keyword evidence="1" id="KW-0175">Coiled coil</keyword>
<sequence length="701" mass="80726">MKSVFFSCLKNLNPKIKFPSLFNLEKKNGLAPPVLLGPPEIRRQSPQPSSEPSGAAQQPPLQQPTPAASSDPFMSLMSSHYNNNNFPYLHHMMTYTENRSPTFMSTGNPCLDFFFHVVPDTPPQSLKNRLQSAWAHDPLTTLKLVCNLRGVRGTGKSDKEGFYTAALWIHENHPKTLASNVDSFAEFGYFKDLLEILYRLLEGSNVRKIEKAELAKRRRQRPWCGHDTWSPYRPRGRQRITKEIRIAVAEKRKSVPRETRIAAAEKQNQEIQEKASELRKEKRMAMARKVLERYSTDPNFKLLYERVSDYFADCLKNDMNLYESGKSSRISFAAKWCPSLDSSYDRATLICESIAKKVFPREMYPEYEEIEEDHYAYRVRSRLRKQVMVPLRKVLELPELYMAANKWNFLPYNRVPSVAMKIYKDKFLKHDEERFNKFLGQVKEGKAKIAAGALLPHEIIKSFLNYSYPYMCNQVVEIDEVAELQWNRMVDDLRKEGSLRNCMAICDVSGSMYGTPLDVSVALGMLVSELSEDPWKGKLITFSERPQLQNVQGDNLISKTKFVQSMNWDMNTDFQKVFDKILEVAVEGNLKPEQMIKRLFVFSDMEFDQASLNPWETDYQAIVRKYTEKGYGSVVPQIVFWNLGESIATPVMGKQQGVALVSGFSKNLIKLFLNNDGDIDPEIIMEAAISRKEYQKLVVVD</sequence>
<feature type="coiled-coil region" evidence="1">
    <location>
        <begin position="261"/>
        <end position="288"/>
    </location>
</feature>
<dbReference type="Pfam" id="PF25043">
    <property type="entry name" value="DUF7788"/>
    <property type="match status" value="1"/>
</dbReference>
<dbReference type="InterPro" id="IPR011205">
    <property type="entry name" value="UCP015417_vWA"/>
</dbReference>
<evidence type="ECO:0000313" key="6">
    <source>
        <dbReference type="Proteomes" id="UP001168877"/>
    </source>
</evidence>
<dbReference type="Pfam" id="PF11443">
    <property type="entry name" value="DUF2828"/>
    <property type="match status" value="1"/>
</dbReference>
<dbReference type="AlphaFoldDB" id="A0AA39RMH4"/>
<name>A0AA39RMH4_ACESA</name>
<feature type="compositionally biased region" description="Low complexity" evidence="2">
    <location>
        <begin position="44"/>
        <end position="68"/>
    </location>
</feature>
<dbReference type="InterPro" id="IPR058580">
    <property type="entry name" value="DUF2828"/>
</dbReference>
<dbReference type="SUPFAM" id="SSF53300">
    <property type="entry name" value="vWA-like"/>
    <property type="match status" value="1"/>
</dbReference>
<protein>
    <submittedName>
        <fullName evidence="5">Uncharacterized protein</fullName>
    </submittedName>
</protein>
<dbReference type="PANTHER" id="PTHR31373:SF17">
    <property type="entry name" value="OS06G0652100 PROTEIN"/>
    <property type="match status" value="1"/>
</dbReference>
<keyword evidence="6" id="KW-1185">Reference proteome</keyword>
<feature type="domain" description="DUF2828" evidence="3">
    <location>
        <begin position="96"/>
        <end position="499"/>
    </location>
</feature>
<dbReference type="PIRSF" id="PIRSF015417">
    <property type="entry name" value="T31B5_30_vWA"/>
    <property type="match status" value="1"/>
</dbReference>
<evidence type="ECO:0000313" key="5">
    <source>
        <dbReference type="EMBL" id="KAK0575235.1"/>
    </source>
</evidence>
<reference evidence="5" key="1">
    <citation type="journal article" date="2022" name="Plant J.">
        <title>Strategies of tolerance reflected in two North American maple genomes.</title>
        <authorList>
            <person name="McEvoy S.L."/>
            <person name="Sezen U.U."/>
            <person name="Trouern-Trend A."/>
            <person name="McMahon S.M."/>
            <person name="Schaberg P.G."/>
            <person name="Yang J."/>
            <person name="Wegrzyn J.L."/>
            <person name="Swenson N.G."/>
        </authorList>
    </citation>
    <scope>NUCLEOTIDE SEQUENCE</scope>
    <source>
        <strain evidence="5">NS2018</strain>
    </source>
</reference>
<comment type="caution">
    <text evidence="5">The sequence shown here is derived from an EMBL/GenBank/DDBJ whole genome shotgun (WGS) entry which is preliminary data.</text>
</comment>